<reference evidence="2 3" key="1">
    <citation type="submission" date="2024-03" db="EMBL/GenBank/DDBJ databases">
        <title>Human intestinal bacterial collection.</title>
        <authorList>
            <person name="Pauvert C."/>
            <person name="Hitch T.C.A."/>
            <person name="Clavel T."/>
        </authorList>
    </citation>
    <scope>NUCLEOTIDE SEQUENCE [LARGE SCALE GENOMIC DNA]</scope>
    <source>
        <strain evidence="2 3">CLA-JM-H16</strain>
    </source>
</reference>
<evidence type="ECO:0000313" key="2">
    <source>
        <dbReference type="EMBL" id="MEQ2372016.1"/>
    </source>
</evidence>
<name>A0ABV1BHG3_9FIRM</name>
<dbReference type="Proteomes" id="UP001473063">
    <property type="component" value="Unassembled WGS sequence"/>
</dbReference>
<sequence length="167" mass="18892">MAYGYLVNVQGKQNAETQAGKKSAGFLRGYTEILRIFHAAAVLLGIFMEKMFHVQADARNAMGYCGKYAWARLRYRVGCMRKQEGTVSSCKMYGYDEREESVPENEKPPGSPVRPGIKTGARLNRGKAQQRKVIGMHKAGNKYRDRRLLNRIRESKQTDLGNLTKIS</sequence>
<protein>
    <submittedName>
        <fullName evidence="2">Uncharacterized protein</fullName>
    </submittedName>
</protein>
<gene>
    <name evidence="2" type="ORF">WMO28_13975</name>
</gene>
<feature type="compositionally biased region" description="Basic and acidic residues" evidence="1">
    <location>
        <begin position="98"/>
        <end position="107"/>
    </location>
</feature>
<organism evidence="2 3">
    <name type="scientific">Blautia aquisgranensis</name>
    <dbReference type="NCBI Taxonomy" id="3133153"/>
    <lineage>
        <taxon>Bacteria</taxon>
        <taxon>Bacillati</taxon>
        <taxon>Bacillota</taxon>
        <taxon>Clostridia</taxon>
        <taxon>Lachnospirales</taxon>
        <taxon>Lachnospiraceae</taxon>
        <taxon>Blautia</taxon>
    </lineage>
</organism>
<evidence type="ECO:0000256" key="1">
    <source>
        <dbReference type="SAM" id="MobiDB-lite"/>
    </source>
</evidence>
<keyword evidence="3" id="KW-1185">Reference proteome</keyword>
<feature type="region of interest" description="Disordered" evidence="1">
    <location>
        <begin position="98"/>
        <end position="118"/>
    </location>
</feature>
<proteinExistence type="predicted"/>
<evidence type="ECO:0000313" key="3">
    <source>
        <dbReference type="Proteomes" id="UP001473063"/>
    </source>
</evidence>
<accession>A0ABV1BHG3</accession>
<comment type="caution">
    <text evidence="2">The sequence shown here is derived from an EMBL/GenBank/DDBJ whole genome shotgun (WGS) entry which is preliminary data.</text>
</comment>
<dbReference type="EMBL" id="JBBMEJ010000019">
    <property type="protein sequence ID" value="MEQ2372016.1"/>
    <property type="molecule type" value="Genomic_DNA"/>
</dbReference>
<dbReference type="RefSeq" id="WP_349057373.1">
    <property type="nucleotide sequence ID" value="NZ_JBBMEJ010000019.1"/>
</dbReference>